<protein>
    <submittedName>
        <fullName evidence="1">Uncharacterized protein</fullName>
    </submittedName>
</protein>
<sequence>MPRNIRIVLPMLRFLSMREATDSTRSLVIDFGINTLFTEDKAQNLKHKNHCRKFFHIGLSTGSIGDSIFEAEANGDPYTFYELNYQRTKKEDFPTPGGH</sequence>
<name>A0AAV4R776_CAEEX</name>
<gene>
    <name evidence="1" type="ORF">CEXT_138791</name>
</gene>
<keyword evidence="2" id="KW-1185">Reference proteome</keyword>
<comment type="caution">
    <text evidence="1">The sequence shown here is derived from an EMBL/GenBank/DDBJ whole genome shotgun (WGS) entry which is preliminary data.</text>
</comment>
<evidence type="ECO:0000313" key="2">
    <source>
        <dbReference type="Proteomes" id="UP001054945"/>
    </source>
</evidence>
<organism evidence="1 2">
    <name type="scientific">Caerostris extrusa</name>
    <name type="common">Bark spider</name>
    <name type="synonym">Caerostris bankana</name>
    <dbReference type="NCBI Taxonomy" id="172846"/>
    <lineage>
        <taxon>Eukaryota</taxon>
        <taxon>Metazoa</taxon>
        <taxon>Ecdysozoa</taxon>
        <taxon>Arthropoda</taxon>
        <taxon>Chelicerata</taxon>
        <taxon>Arachnida</taxon>
        <taxon>Araneae</taxon>
        <taxon>Araneomorphae</taxon>
        <taxon>Entelegynae</taxon>
        <taxon>Araneoidea</taxon>
        <taxon>Araneidae</taxon>
        <taxon>Caerostris</taxon>
    </lineage>
</organism>
<evidence type="ECO:0000313" key="1">
    <source>
        <dbReference type="EMBL" id="GIY16846.1"/>
    </source>
</evidence>
<proteinExistence type="predicted"/>
<dbReference type="EMBL" id="BPLR01007420">
    <property type="protein sequence ID" value="GIY16846.1"/>
    <property type="molecule type" value="Genomic_DNA"/>
</dbReference>
<reference evidence="1 2" key="1">
    <citation type="submission" date="2021-06" db="EMBL/GenBank/DDBJ databases">
        <title>Caerostris extrusa draft genome.</title>
        <authorList>
            <person name="Kono N."/>
            <person name="Arakawa K."/>
        </authorList>
    </citation>
    <scope>NUCLEOTIDE SEQUENCE [LARGE SCALE GENOMIC DNA]</scope>
</reference>
<accession>A0AAV4R776</accession>
<dbReference type="Proteomes" id="UP001054945">
    <property type="component" value="Unassembled WGS sequence"/>
</dbReference>
<dbReference type="AlphaFoldDB" id="A0AAV4R776"/>